<keyword evidence="1" id="KW-0808">Transferase</keyword>
<evidence type="ECO:0000313" key="3">
    <source>
        <dbReference type="EMBL" id="MFD1419972.1"/>
    </source>
</evidence>
<reference evidence="4" key="1">
    <citation type="journal article" date="2019" name="Int. J. Syst. Evol. Microbiol.">
        <title>The Global Catalogue of Microorganisms (GCM) 10K type strain sequencing project: providing services to taxonomists for standard genome sequencing and annotation.</title>
        <authorList>
            <consortium name="The Broad Institute Genomics Platform"/>
            <consortium name="The Broad Institute Genome Sequencing Center for Infectious Disease"/>
            <person name="Wu L."/>
            <person name="Ma J."/>
        </authorList>
    </citation>
    <scope>NUCLEOTIDE SEQUENCE [LARGE SCALE GENOMIC DNA]</scope>
    <source>
        <strain evidence="4">CCM 8931</strain>
    </source>
</reference>
<accession>A0ABW4BZM3</accession>
<dbReference type="InterPro" id="IPR004701">
    <property type="entry name" value="PTS_EIIA_man-typ"/>
</dbReference>
<evidence type="ECO:0000313" key="4">
    <source>
        <dbReference type="Proteomes" id="UP001597188"/>
    </source>
</evidence>
<dbReference type="Gene3D" id="3.40.50.510">
    <property type="entry name" value="Phosphotransferase system, mannose-type IIA component"/>
    <property type="match status" value="1"/>
</dbReference>
<dbReference type="Proteomes" id="UP001597188">
    <property type="component" value="Unassembled WGS sequence"/>
</dbReference>
<evidence type="ECO:0000259" key="2">
    <source>
        <dbReference type="PROSITE" id="PS51096"/>
    </source>
</evidence>
<organism evidence="3 4">
    <name type="scientific">Lactiplantibacillus songbeiensis</name>
    <dbReference type="NCBI Taxonomy" id="2559920"/>
    <lineage>
        <taxon>Bacteria</taxon>
        <taxon>Bacillati</taxon>
        <taxon>Bacillota</taxon>
        <taxon>Bacilli</taxon>
        <taxon>Lactobacillales</taxon>
        <taxon>Lactobacillaceae</taxon>
        <taxon>Lactiplantibacillus</taxon>
    </lineage>
</organism>
<comment type="caution">
    <text evidence="3">The sequence shown here is derived from an EMBL/GenBank/DDBJ whole genome shotgun (WGS) entry which is preliminary data.</text>
</comment>
<evidence type="ECO:0000256" key="1">
    <source>
        <dbReference type="ARBA" id="ARBA00022679"/>
    </source>
</evidence>
<dbReference type="InterPro" id="IPR036662">
    <property type="entry name" value="PTS_EIIA_man-typ_sf"/>
</dbReference>
<dbReference type="Pfam" id="PF03610">
    <property type="entry name" value="EIIA-man"/>
    <property type="match status" value="1"/>
</dbReference>
<sequence>MKYLLLVSHGDFSSGLKQTLSMFAGGDPINSVIAVGLKPDEAASTLGTRFEATLAELPADAQFIVLADVIGGSPLTTVCNVLSNHGKLQDSLIIGGMNFPMAITATMSKDTLDNAALKEKIFAEATSAIKVFNTNTSSDFSDDDI</sequence>
<keyword evidence="3" id="KW-0762">Sugar transport</keyword>
<feature type="domain" description="PTS EIIA type-4" evidence="2">
    <location>
        <begin position="1"/>
        <end position="129"/>
    </location>
</feature>
<dbReference type="InterPro" id="IPR051471">
    <property type="entry name" value="Bacterial_PTS_sugar_comp"/>
</dbReference>
<dbReference type="PANTHER" id="PTHR33799">
    <property type="entry name" value="PTS PERMEASE-RELATED-RELATED"/>
    <property type="match status" value="1"/>
</dbReference>
<keyword evidence="4" id="KW-1185">Reference proteome</keyword>
<dbReference type="EMBL" id="JBHTOJ010000008">
    <property type="protein sequence ID" value="MFD1419972.1"/>
    <property type="molecule type" value="Genomic_DNA"/>
</dbReference>
<dbReference type="PROSITE" id="PS51096">
    <property type="entry name" value="PTS_EIIA_TYPE_4"/>
    <property type="match status" value="1"/>
</dbReference>
<dbReference type="SUPFAM" id="SSF53062">
    <property type="entry name" value="PTS system fructose IIA component-like"/>
    <property type="match status" value="1"/>
</dbReference>
<dbReference type="PANTHER" id="PTHR33799:SF1">
    <property type="entry name" value="PTS SYSTEM MANNOSE-SPECIFIC EIIAB COMPONENT-RELATED"/>
    <property type="match status" value="1"/>
</dbReference>
<protein>
    <submittedName>
        <fullName evidence="3">PTS sugar transporter subunit IIA</fullName>
    </submittedName>
</protein>
<proteinExistence type="predicted"/>
<gene>
    <name evidence="3" type="ORF">ACFQ5L_03230</name>
</gene>
<name>A0ABW4BZM3_9LACO</name>
<keyword evidence="3" id="KW-0813">Transport</keyword>
<dbReference type="RefSeq" id="WP_137634470.1">
    <property type="nucleotide sequence ID" value="NZ_BJDL01000010.1"/>
</dbReference>